<gene>
    <name evidence="1" type="ORF">J2Z44_003753</name>
</gene>
<keyword evidence="2" id="KW-1185">Reference proteome</keyword>
<sequence length="113" mass="13392">MNEKNIEMINEYNEIYTELLKNTTLFKRGVFSHYHAEGISQDLKNKGFFDANHEIALDGFDKSIKTSDDFNILISKERDKIFEDPKLQTKFNKINKELGKKYLTNFRTIIEKH</sequence>
<evidence type="ECO:0000313" key="1">
    <source>
        <dbReference type="EMBL" id="MBP2023911.1"/>
    </source>
</evidence>
<reference evidence="1 2" key="1">
    <citation type="submission" date="2021-03" db="EMBL/GenBank/DDBJ databases">
        <title>Genomic Encyclopedia of Type Strains, Phase IV (KMG-IV): sequencing the most valuable type-strain genomes for metagenomic binning, comparative biology and taxonomic classification.</title>
        <authorList>
            <person name="Goeker M."/>
        </authorList>
    </citation>
    <scope>NUCLEOTIDE SEQUENCE [LARGE SCALE GENOMIC DNA]</scope>
    <source>
        <strain evidence="1 2">DSM 28650</strain>
    </source>
</reference>
<name>A0ABS4K9Q6_9CLOT</name>
<comment type="caution">
    <text evidence="1">The sequence shown here is derived from an EMBL/GenBank/DDBJ whole genome shotgun (WGS) entry which is preliminary data.</text>
</comment>
<proteinExistence type="predicted"/>
<dbReference type="Proteomes" id="UP001519308">
    <property type="component" value="Unassembled WGS sequence"/>
</dbReference>
<evidence type="ECO:0000313" key="2">
    <source>
        <dbReference type="Proteomes" id="UP001519308"/>
    </source>
</evidence>
<accession>A0ABS4K9Q6</accession>
<dbReference type="EMBL" id="JAGGLL010000041">
    <property type="protein sequence ID" value="MBP2023911.1"/>
    <property type="molecule type" value="Genomic_DNA"/>
</dbReference>
<protein>
    <submittedName>
        <fullName evidence="1">Glycyl-tRNA synthetase alpha subunit</fullName>
    </submittedName>
</protein>
<dbReference type="RefSeq" id="WP_021282352.1">
    <property type="nucleotide sequence ID" value="NZ_JAGGLL010000041.1"/>
</dbReference>
<organism evidence="1 2">
    <name type="scientific">Clostridium punense</name>
    <dbReference type="NCBI Taxonomy" id="1054297"/>
    <lineage>
        <taxon>Bacteria</taxon>
        <taxon>Bacillati</taxon>
        <taxon>Bacillota</taxon>
        <taxon>Clostridia</taxon>
        <taxon>Eubacteriales</taxon>
        <taxon>Clostridiaceae</taxon>
        <taxon>Clostridium</taxon>
    </lineage>
</organism>